<dbReference type="PROSITE" id="PS00452">
    <property type="entry name" value="GUANYLATE_CYCLASE_1"/>
    <property type="match status" value="1"/>
</dbReference>
<organism evidence="9 10">
    <name type="scientific">Microseira wollei NIES-4236</name>
    <dbReference type="NCBI Taxonomy" id="2530354"/>
    <lineage>
        <taxon>Bacteria</taxon>
        <taxon>Bacillati</taxon>
        <taxon>Cyanobacteriota</taxon>
        <taxon>Cyanophyceae</taxon>
        <taxon>Oscillatoriophycideae</taxon>
        <taxon>Aerosakkonematales</taxon>
        <taxon>Aerosakkonemataceae</taxon>
        <taxon>Microseira</taxon>
    </lineage>
</organism>
<dbReference type="EMBL" id="BLAY01000037">
    <property type="protein sequence ID" value="GET37971.1"/>
    <property type="molecule type" value="Genomic_DNA"/>
</dbReference>
<dbReference type="GO" id="GO:0004016">
    <property type="term" value="F:adenylate cyclase activity"/>
    <property type="evidence" value="ECO:0007669"/>
    <property type="project" value="UniProtKB-ARBA"/>
</dbReference>
<evidence type="ECO:0000256" key="5">
    <source>
        <dbReference type="ARBA" id="ARBA00023136"/>
    </source>
</evidence>
<keyword evidence="3" id="KW-0547">Nucleotide-binding</keyword>
<dbReference type="InterPro" id="IPR001054">
    <property type="entry name" value="A/G_cyclase"/>
</dbReference>
<evidence type="ECO:0000259" key="8">
    <source>
        <dbReference type="PROSITE" id="PS50125"/>
    </source>
</evidence>
<keyword evidence="5" id="KW-0472">Membrane</keyword>
<keyword evidence="6 7" id="KW-0456">Lyase</keyword>
<dbReference type="GO" id="GO:0035556">
    <property type="term" value="P:intracellular signal transduction"/>
    <property type="evidence" value="ECO:0007669"/>
    <property type="project" value="InterPro"/>
</dbReference>
<dbReference type="PANTHER" id="PTHR11920">
    <property type="entry name" value="GUANYLYL CYCLASE"/>
    <property type="match status" value="1"/>
</dbReference>
<dbReference type="InterPro" id="IPR018297">
    <property type="entry name" value="A/G_cyclase_CS"/>
</dbReference>
<dbReference type="GO" id="GO:0009190">
    <property type="term" value="P:cyclic nucleotide biosynthetic process"/>
    <property type="evidence" value="ECO:0007669"/>
    <property type="project" value="InterPro"/>
</dbReference>
<evidence type="ECO:0000313" key="10">
    <source>
        <dbReference type="Proteomes" id="UP001050975"/>
    </source>
</evidence>
<dbReference type="GO" id="GO:0000166">
    <property type="term" value="F:nucleotide binding"/>
    <property type="evidence" value="ECO:0007669"/>
    <property type="project" value="UniProtKB-KW"/>
</dbReference>
<accession>A0AAV3X9E1</accession>
<feature type="domain" description="Guanylate cyclase" evidence="8">
    <location>
        <begin position="1"/>
        <end position="53"/>
    </location>
</feature>
<dbReference type="AlphaFoldDB" id="A0AAV3X9E1"/>
<comment type="subcellular location">
    <subcellularLocation>
        <location evidence="1">Membrane</location>
    </subcellularLocation>
</comment>
<evidence type="ECO:0000313" key="9">
    <source>
        <dbReference type="EMBL" id="GET37971.1"/>
    </source>
</evidence>
<comment type="caution">
    <text evidence="9">The sequence shown here is derived from an EMBL/GenBank/DDBJ whole genome shotgun (WGS) entry which is preliminary data.</text>
</comment>
<evidence type="ECO:0000256" key="1">
    <source>
        <dbReference type="ARBA" id="ARBA00004370"/>
    </source>
</evidence>
<dbReference type="InterPro" id="IPR029787">
    <property type="entry name" value="Nucleotide_cyclase"/>
</dbReference>
<reference evidence="9" key="1">
    <citation type="submission" date="2019-10" db="EMBL/GenBank/DDBJ databases">
        <title>Draft genome sequece of Microseira wollei NIES-4236.</title>
        <authorList>
            <person name="Yamaguchi H."/>
            <person name="Suzuki S."/>
            <person name="Kawachi M."/>
        </authorList>
    </citation>
    <scope>NUCLEOTIDE SEQUENCE</scope>
    <source>
        <strain evidence="9">NIES-4236</strain>
    </source>
</reference>
<evidence type="ECO:0000256" key="6">
    <source>
        <dbReference type="ARBA" id="ARBA00023239"/>
    </source>
</evidence>
<protein>
    <submittedName>
        <fullName evidence="9">Adenylate cyclase</fullName>
    </submittedName>
</protein>
<keyword evidence="4" id="KW-1133">Transmembrane helix</keyword>
<evidence type="ECO:0000256" key="7">
    <source>
        <dbReference type="RuleBase" id="RU000405"/>
    </source>
</evidence>
<comment type="similarity">
    <text evidence="7">Belongs to the adenylyl cyclase class-4/guanylyl cyclase family.</text>
</comment>
<keyword evidence="10" id="KW-1185">Reference proteome</keyword>
<dbReference type="GO" id="GO:0016020">
    <property type="term" value="C:membrane"/>
    <property type="evidence" value="ECO:0007669"/>
    <property type="project" value="UniProtKB-SubCell"/>
</dbReference>
<evidence type="ECO:0000256" key="2">
    <source>
        <dbReference type="ARBA" id="ARBA00022692"/>
    </source>
</evidence>
<gene>
    <name evidence="9" type="ORF">MiSe_27250</name>
</gene>
<dbReference type="PROSITE" id="PS50125">
    <property type="entry name" value="GUANYLATE_CYCLASE_2"/>
    <property type="match status" value="1"/>
</dbReference>
<dbReference type="Gene3D" id="3.30.70.1230">
    <property type="entry name" value="Nucleotide cyclase"/>
    <property type="match status" value="1"/>
</dbReference>
<evidence type="ECO:0000256" key="3">
    <source>
        <dbReference type="ARBA" id="ARBA00022741"/>
    </source>
</evidence>
<dbReference type="PANTHER" id="PTHR11920:SF335">
    <property type="entry name" value="GUANYLATE CYCLASE"/>
    <property type="match status" value="1"/>
</dbReference>
<name>A0AAV3X9E1_9CYAN</name>
<sequence>MPQTIAHFHQQRGEDFSIRIGIHTGPVVAGVIGIKNFIYDLWGDTVNTHSRIESHGLPRYIQVSETTYPILRNQFLFEARGAIDVKGKGKMRTYFLKRIKYSPV</sequence>
<keyword evidence="2" id="KW-0812">Transmembrane</keyword>
<dbReference type="InterPro" id="IPR050401">
    <property type="entry name" value="Cyclic_nucleotide_synthase"/>
</dbReference>
<dbReference type="Proteomes" id="UP001050975">
    <property type="component" value="Unassembled WGS sequence"/>
</dbReference>
<dbReference type="SUPFAM" id="SSF55073">
    <property type="entry name" value="Nucleotide cyclase"/>
    <property type="match status" value="1"/>
</dbReference>
<proteinExistence type="inferred from homology"/>
<evidence type="ECO:0000256" key="4">
    <source>
        <dbReference type="ARBA" id="ARBA00022989"/>
    </source>
</evidence>
<dbReference type="Pfam" id="PF00211">
    <property type="entry name" value="Guanylate_cyc"/>
    <property type="match status" value="1"/>
</dbReference>
<dbReference type="CDD" id="cd07302">
    <property type="entry name" value="CHD"/>
    <property type="match status" value="1"/>
</dbReference>